<dbReference type="InterPro" id="IPR035999">
    <property type="entry name" value="Sec7_dom_sf"/>
</dbReference>
<feature type="domain" description="SEC7" evidence="1">
    <location>
        <begin position="136"/>
        <end position="334"/>
    </location>
</feature>
<dbReference type="Pfam" id="PF01369">
    <property type="entry name" value="Sec7"/>
    <property type="match status" value="1"/>
</dbReference>
<dbReference type="GO" id="GO:0005085">
    <property type="term" value="F:guanyl-nucleotide exchange factor activity"/>
    <property type="evidence" value="ECO:0007669"/>
    <property type="project" value="InterPro"/>
</dbReference>
<reference evidence="2" key="1">
    <citation type="submission" date="2021-01" db="EMBL/GenBank/DDBJ databases">
        <authorList>
            <person name="Corre E."/>
            <person name="Pelletier E."/>
            <person name="Niang G."/>
            <person name="Scheremetjew M."/>
            <person name="Finn R."/>
            <person name="Kale V."/>
            <person name="Holt S."/>
            <person name="Cochrane G."/>
            <person name="Meng A."/>
            <person name="Brown T."/>
            <person name="Cohen L."/>
        </authorList>
    </citation>
    <scope>NUCLEOTIDE SEQUENCE</scope>
    <source>
        <strain evidence="2">CCMP325</strain>
    </source>
</reference>
<gene>
    <name evidence="2" type="ORF">HPHI1048_LOCUS10689</name>
</gene>
<organism evidence="2">
    <name type="scientific">Hanusia phi</name>
    <dbReference type="NCBI Taxonomy" id="3032"/>
    <lineage>
        <taxon>Eukaryota</taxon>
        <taxon>Cryptophyceae</taxon>
        <taxon>Pyrenomonadales</taxon>
        <taxon>Geminigeraceae</taxon>
        <taxon>Hanusia</taxon>
    </lineage>
</organism>
<evidence type="ECO:0000313" key="2">
    <source>
        <dbReference type="EMBL" id="CAD8484523.1"/>
    </source>
</evidence>
<name>A0A7S0HJA2_9CRYP</name>
<dbReference type="SMART" id="SM00222">
    <property type="entry name" value="Sec7"/>
    <property type="match status" value="1"/>
</dbReference>
<accession>A0A7S0HJA2</accession>
<protein>
    <recommendedName>
        <fullName evidence="1">SEC7 domain-containing protein</fullName>
    </recommendedName>
</protein>
<dbReference type="PANTHER" id="PTHR10663">
    <property type="entry name" value="GUANYL-NUCLEOTIDE EXCHANGE FACTOR"/>
    <property type="match status" value="1"/>
</dbReference>
<dbReference type="SUPFAM" id="SSF48425">
    <property type="entry name" value="Sec7 domain"/>
    <property type="match status" value="1"/>
</dbReference>
<dbReference type="Gene3D" id="1.10.1000.11">
    <property type="entry name" value="Arf Nucleotide-binding Site Opener,domain 2"/>
    <property type="match status" value="1"/>
</dbReference>
<dbReference type="PANTHER" id="PTHR10663:SF395">
    <property type="entry name" value="SEC7 DOMAIN CONTAINING PROTEIN"/>
    <property type="match status" value="1"/>
</dbReference>
<evidence type="ECO:0000259" key="1">
    <source>
        <dbReference type="PROSITE" id="PS50190"/>
    </source>
</evidence>
<sequence length="430" mass="48562">MEHQTAVSKIQDLPPDILTSILMRVHEPFAINLMCMIKDKNIQSAACNDSLWKEIFATIWGEGLLKEVCTDLENSVQSQHIVQIANGERQSCPTWLVRFSRIGGDDIFRQGCHVWEQSPSIRTAFSVLERIAQADFNQNSNEWITEIVRGNQSDEQKAKVIVNFFFWRIRQSVDAGHLEKTKEIISMYITKSKRDSEFGSLALHVRRCYMSRFNMRGLGLVEALGNFLSQIRMPTGASKICMMLWDFSGEFATQNGGSRGVLDEPSKGAVSEGGKGGPWVSHDAVYILTWSLLVLNADAHNPQVKPKMREKDWVVNTCSALHGVGCYLEAEEDVQGYASGHGLDPLPAPLSPTRSIEGGQDSDGRPQRWQLDVRTMRLMYRQVQNRPLISKKDDSPITAMPAFLQGIYDWWSAMKTQMPVLRRLQGAWRA</sequence>
<proteinExistence type="predicted"/>
<dbReference type="PROSITE" id="PS50190">
    <property type="entry name" value="SEC7"/>
    <property type="match status" value="1"/>
</dbReference>
<dbReference type="GO" id="GO:0032012">
    <property type="term" value="P:regulation of ARF protein signal transduction"/>
    <property type="evidence" value="ECO:0007669"/>
    <property type="project" value="InterPro"/>
</dbReference>
<dbReference type="InterPro" id="IPR000904">
    <property type="entry name" value="Sec7_dom"/>
</dbReference>
<dbReference type="EMBL" id="HBEO01015724">
    <property type="protein sequence ID" value="CAD8484523.1"/>
    <property type="molecule type" value="Transcribed_RNA"/>
</dbReference>
<dbReference type="InterPro" id="IPR023394">
    <property type="entry name" value="Sec7_C_sf"/>
</dbReference>
<dbReference type="AlphaFoldDB" id="A0A7S0HJA2"/>